<evidence type="ECO:0000313" key="2">
    <source>
        <dbReference type="Proteomes" id="UP001496674"/>
    </source>
</evidence>
<sequence>MLEPLKQFICDECGGVISKPEDGYVEWISVFDDEKGKSISHGFRIVHRLHKSPLKNNNPEGCYKYGNEDGRSDSSLDNFMEDVNIKLTSFLDTGFLHNPSRENNNHIIDFPEFVDFSRRLTVPYYEEARVHFNDIYSNAYYDGHNPHSLFSEEKLKAIIEQFSG</sequence>
<name>A0ABM8IG53_9BACE</name>
<proteinExistence type="predicted"/>
<organism evidence="1 2">
    <name type="scientific">Bacteroides sedimenti</name>
    <dbReference type="NCBI Taxonomy" id="2136147"/>
    <lineage>
        <taxon>Bacteria</taxon>
        <taxon>Pseudomonadati</taxon>
        <taxon>Bacteroidota</taxon>
        <taxon>Bacteroidia</taxon>
        <taxon>Bacteroidales</taxon>
        <taxon>Bacteroidaceae</taxon>
        <taxon>Bacteroides</taxon>
    </lineage>
</organism>
<gene>
    <name evidence="1" type="ORF">BSYN_11460</name>
</gene>
<dbReference type="Proteomes" id="UP001496674">
    <property type="component" value="Chromosome"/>
</dbReference>
<dbReference type="RefSeq" id="WP_353334086.1">
    <property type="nucleotide sequence ID" value="NZ_AP028055.1"/>
</dbReference>
<evidence type="ECO:0000313" key="1">
    <source>
        <dbReference type="EMBL" id="BEG98881.1"/>
    </source>
</evidence>
<protein>
    <submittedName>
        <fullName evidence="1">Uncharacterized protein</fullName>
    </submittedName>
</protein>
<keyword evidence="2" id="KW-1185">Reference proteome</keyword>
<accession>A0ABM8IG53</accession>
<reference evidence="1 2" key="1">
    <citation type="submission" date="2023-04" db="EMBL/GenBank/DDBJ databases">
        <title>Draft genome sequence of acteroides sedimenti strain YN3PY1.</title>
        <authorList>
            <person name="Yoshida N."/>
        </authorList>
    </citation>
    <scope>NUCLEOTIDE SEQUENCE [LARGE SCALE GENOMIC DNA]</scope>
    <source>
        <strain evidence="1 2">YN3PY1</strain>
    </source>
</reference>
<dbReference type="EMBL" id="AP028055">
    <property type="protein sequence ID" value="BEG98881.1"/>
    <property type="molecule type" value="Genomic_DNA"/>
</dbReference>